<sequence>MFAVLPSPAPSFGFDAFSSPPPPPQMYRPAMPSPLSSSPIRASSVLPPPRSTGESTFNLRDAQSSPLAARSQQDSRFKYATRNAKPNPVVRKREDAQEGRRRLFLQNVRQRQEDQKWEKRGGEEQLLKLEWSRLNRELLQAKESDIEGFVRIEDIENEIPVEQPEDIDMMLDALEQEEQAELEALLASLPSEGSEQTQTSGSRPDSMHFSDDEDYDSLFMELISEQENVLPTNSDDVEMS</sequence>
<accession>A0AAV9GVU8</accession>
<dbReference type="Proteomes" id="UP001321760">
    <property type="component" value="Unassembled WGS sequence"/>
</dbReference>
<evidence type="ECO:0000256" key="1">
    <source>
        <dbReference type="SAM" id="MobiDB-lite"/>
    </source>
</evidence>
<keyword evidence="3" id="KW-1185">Reference proteome</keyword>
<feature type="region of interest" description="Disordered" evidence="1">
    <location>
        <begin position="187"/>
        <end position="218"/>
    </location>
</feature>
<feature type="region of interest" description="Disordered" evidence="1">
    <location>
        <begin position="1"/>
        <end position="98"/>
    </location>
</feature>
<evidence type="ECO:0000313" key="2">
    <source>
        <dbReference type="EMBL" id="KAK4451860.1"/>
    </source>
</evidence>
<dbReference type="EMBL" id="MU865926">
    <property type="protein sequence ID" value="KAK4451860.1"/>
    <property type="molecule type" value="Genomic_DNA"/>
</dbReference>
<reference evidence="2" key="2">
    <citation type="submission" date="2023-05" db="EMBL/GenBank/DDBJ databases">
        <authorList>
            <consortium name="Lawrence Berkeley National Laboratory"/>
            <person name="Steindorff A."/>
            <person name="Hensen N."/>
            <person name="Bonometti L."/>
            <person name="Westerberg I."/>
            <person name="Brannstrom I.O."/>
            <person name="Guillou S."/>
            <person name="Cros-Aarteil S."/>
            <person name="Calhoun S."/>
            <person name="Haridas S."/>
            <person name="Kuo A."/>
            <person name="Mondo S."/>
            <person name="Pangilinan J."/>
            <person name="Riley R."/>
            <person name="Labutti K."/>
            <person name="Andreopoulos B."/>
            <person name="Lipzen A."/>
            <person name="Chen C."/>
            <person name="Yanf M."/>
            <person name="Daum C."/>
            <person name="Ng V."/>
            <person name="Clum A."/>
            <person name="Ohm R."/>
            <person name="Martin F."/>
            <person name="Silar P."/>
            <person name="Natvig D."/>
            <person name="Lalanne C."/>
            <person name="Gautier V."/>
            <person name="Ament-Velasquez S.L."/>
            <person name="Kruys A."/>
            <person name="Hutchinson M.I."/>
            <person name="Powell A.J."/>
            <person name="Barry K."/>
            <person name="Miller A.N."/>
            <person name="Grigoriev I.V."/>
            <person name="Debuchy R."/>
            <person name="Gladieux P."/>
            <person name="Thoren M.H."/>
            <person name="Johannesson H."/>
        </authorList>
    </citation>
    <scope>NUCLEOTIDE SEQUENCE</scope>
    <source>
        <strain evidence="2">PSN243</strain>
    </source>
</reference>
<feature type="compositionally biased region" description="Polar residues" evidence="1">
    <location>
        <begin position="191"/>
        <end position="203"/>
    </location>
</feature>
<protein>
    <recommendedName>
        <fullName evidence="4">BZIP domain-containing protein</fullName>
    </recommendedName>
</protein>
<dbReference type="AlphaFoldDB" id="A0AAV9GVU8"/>
<gene>
    <name evidence="2" type="ORF">QBC34DRAFT_399745</name>
</gene>
<evidence type="ECO:0000313" key="3">
    <source>
        <dbReference type="Proteomes" id="UP001321760"/>
    </source>
</evidence>
<organism evidence="2 3">
    <name type="scientific">Podospora aff. communis PSN243</name>
    <dbReference type="NCBI Taxonomy" id="3040156"/>
    <lineage>
        <taxon>Eukaryota</taxon>
        <taxon>Fungi</taxon>
        <taxon>Dikarya</taxon>
        <taxon>Ascomycota</taxon>
        <taxon>Pezizomycotina</taxon>
        <taxon>Sordariomycetes</taxon>
        <taxon>Sordariomycetidae</taxon>
        <taxon>Sordariales</taxon>
        <taxon>Podosporaceae</taxon>
        <taxon>Podospora</taxon>
    </lineage>
</organism>
<reference evidence="2" key="1">
    <citation type="journal article" date="2023" name="Mol. Phylogenet. Evol.">
        <title>Genome-scale phylogeny and comparative genomics of the fungal order Sordariales.</title>
        <authorList>
            <person name="Hensen N."/>
            <person name="Bonometti L."/>
            <person name="Westerberg I."/>
            <person name="Brannstrom I.O."/>
            <person name="Guillou S."/>
            <person name="Cros-Aarteil S."/>
            <person name="Calhoun S."/>
            <person name="Haridas S."/>
            <person name="Kuo A."/>
            <person name="Mondo S."/>
            <person name="Pangilinan J."/>
            <person name="Riley R."/>
            <person name="LaButti K."/>
            <person name="Andreopoulos B."/>
            <person name="Lipzen A."/>
            <person name="Chen C."/>
            <person name="Yan M."/>
            <person name="Daum C."/>
            <person name="Ng V."/>
            <person name="Clum A."/>
            <person name="Steindorff A."/>
            <person name="Ohm R.A."/>
            <person name="Martin F."/>
            <person name="Silar P."/>
            <person name="Natvig D.O."/>
            <person name="Lalanne C."/>
            <person name="Gautier V."/>
            <person name="Ament-Velasquez S.L."/>
            <person name="Kruys A."/>
            <person name="Hutchinson M.I."/>
            <person name="Powell A.J."/>
            <person name="Barry K."/>
            <person name="Miller A.N."/>
            <person name="Grigoriev I.V."/>
            <person name="Debuchy R."/>
            <person name="Gladieux P."/>
            <person name="Hiltunen Thoren M."/>
            <person name="Johannesson H."/>
        </authorList>
    </citation>
    <scope>NUCLEOTIDE SEQUENCE</scope>
    <source>
        <strain evidence="2">PSN243</strain>
    </source>
</reference>
<name>A0AAV9GVU8_9PEZI</name>
<feature type="compositionally biased region" description="Low complexity" evidence="1">
    <location>
        <begin position="27"/>
        <end position="45"/>
    </location>
</feature>
<comment type="caution">
    <text evidence="2">The sequence shown here is derived from an EMBL/GenBank/DDBJ whole genome shotgun (WGS) entry which is preliminary data.</text>
</comment>
<evidence type="ECO:0008006" key="4">
    <source>
        <dbReference type="Google" id="ProtNLM"/>
    </source>
</evidence>
<proteinExistence type="predicted"/>
<feature type="compositionally biased region" description="Polar residues" evidence="1">
    <location>
        <begin position="52"/>
        <end position="74"/>
    </location>
</feature>